<organism evidence="5 6">
    <name type="scientific">Lentisphaera araneosa HTCC2155</name>
    <dbReference type="NCBI Taxonomy" id="313628"/>
    <lineage>
        <taxon>Bacteria</taxon>
        <taxon>Pseudomonadati</taxon>
        <taxon>Lentisphaerota</taxon>
        <taxon>Lentisphaeria</taxon>
        <taxon>Lentisphaerales</taxon>
        <taxon>Lentisphaeraceae</taxon>
        <taxon>Lentisphaera</taxon>
    </lineage>
</organism>
<dbReference type="SUPFAM" id="SSF52540">
    <property type="entry name" value="P-loop containing nucleoside triphosphate hydrolases"/>
    <property type="match status" value="1"/>
</dbReference>
<dbReference type="PANTHER" id="PTHR42781">
    <property type="entry name" value="SPERMIDINE/PUTRESCINE IMPORT ATP-BINDING PROTEIN POTA"/>
    <property type="match status" value="1"/>
</dbReference>
<sequence length="222" mass="24481">MIKMEAIHIQQGDFSLEDINLTIPSQAYAVLMGGSGTGKTSLMEALCGLRKISSGAIFINDKNISHMDPWDRKIGYVPQDGALFPHLSAGEQIAFPLTIKKTLRNEINKTVTELAELMEITSVLNSYPNTLSGGEKQRVALARALAMGPEVLCFDEPLSALDEELHDEISQLLAKLVKLKKLTVLHITHSMREAQSLGSIIFKLSKGRIINIPKESHKSYEL</sequence>
<keyword evidence="1" id="KW-0813">Transport</keyword>
<dbReference type="Gene3D" id="3.40.50.300">
    <property type="entry name" value="P-loop containing nucleotide triphosphate hydrolases"/>
    <property type="match status" value="1"/>
</dbReference>
<dbReference type="InterPro" id="IPR017871">
    <property type="entry name" value="ABC_transporter-like_CS"/>
</dbReference>
<evidence type="ECO:0000259" key="4">
    <source>
        <dbReference type="PROSITE" id="PS50893"/>
    </source>
</evidence>
<feature type="domain" description="ABC transporter" evidence="4">
    <location>
        <begin position="1"/>
        <end position="222"/>
    </location>
</feature>
<reference evidence="5 6" key="1">
    <citation type="journal article" date="2010" name="J. Bacteriol.">
        <title>Genome sequence of Lentisphaera araneosa HTCC2155T, the type species of the order Lentisphaerales in the phylum Lentisphaerae.</title>
        <authorList>
            <person name="Thrash J.C."/>
            <person name="Cho J.C."/>
            <person name="Vergin K.L."/>
            <person name="Morris R.M."/>
            <person name="Giovannoni S.J."/>
        </authorList>
    </citation>
    <scope>NUCLEOTIDE SEQUENCE [LARGE SCALE GENOMIC DNA]</scope>
    <source>
        <strain evidence="5 6">HTCC2155</strain>
    </source>
</reference>
<accession>A6DHY6</accession>
<dbReference type="InterPro" id="IPR003439">
    <property type="entry name" value="ABC_transporter-like_ATP-bd"/>
</dbReference>
<dbReference type="PROSITE" id="PS50893">
    <property type="entry name" value="ABC_TRANSPORTER_2"/>
    <property type="match status" value="1"/>
</dbReference>
<dbReference type="PROSITE" id="PS00211">
    <property type="entry name" value="ABC_TRANSPORTER_1"/>
    <property type="match status" value="1"/>
</dbReference>
<proteinExistence type="predicted"/>
<gene>
    <name evidence="5" type="ORF">LNTAR_08724</name>
</gene>
<evidence type="ECO:0000256" key="1">
    <source>
        <dbReference type="ARBA" id="ARBA00022448"/>
    </source>
</evidence>
<dbReference type="GO" id="GO:0005524">
    <property type="term" value="F:ATP binding"/>
    <property type="evidence" value="ECO:0007669"/>
    <property type="project" value="UniProtKB-KW"/>
</dbReference>
<protein>
    <submittedName>
        <fullName evidence="5">Putative multiple sugar transport protein</fullName>
    </submittedName>
</protein>
<dbReference type="OrthoDB" id="9802264at2"/>
<dbReference type="STRING" id="313628.LNTAR_08724"/>
<dbReference type="GO" id="GO:0016887">
    <property type="term" value="F:ATP hydrolysis activity"/>
    <property type="evidence" value="ECO:0007669"/>
    <property type="project" value="InterPro"/>
</dbReference>
<dbReference type="eggNOG" id="COG3842">
    <property type="taxonomic scope" value="Bacteria"/>
</dbReference>
<dbReference type="SMART" id="SM00382">
    <property type="entry name" value="AAA"/>
    <property type="match status" value="1"/>
</dbReference>
<dbReference type="InterPro" id="IPR027417">
    <property type="entry name" value="P-loop_NTPase"/>
</dbReference>
<keyword evidence="2" id="KW-0547">Nucleotide-binding</keyword>
<dbReference type="Pfam" id="PF00005">
    <property type="entry name" value="ABC_tran"/>
    <property type="match status" value="1"/>
</dbReference>
<dbReference type="RefSeq" id="WP_007277521.1">
    <property type="nucleotide sequence ID" value="NZ_ABCK01000004.1"/>
</dbReference>
<name>A6DHY6_9BACT</name>
<dbReference type="AlphaFoldDB" id="A6DHY6"/>
<evidence type="ECO:0000313" key="5">
    <source>
        <dbReference type="EMBL" id="EDM28640.1"/>
    </source>
</evidence>
<keyword evidence="5" id="KW-0762">Sugar transport</keyword>
<comment type="caution">
    <text evidence="5">The sequence shown here is derived from an EMBL/GenBank/DDBJ whole genome shotgun (WGS) entry which is preliminary data.</text>
</comment>
<dbReference type="EMBL" id="ABCK01000004">
    <property type="protein sequence ID" value="EDM28640.1"/>
    <property type="molecule type" value="Genomic_DNA"/>
</dbReference>
<dbReference type="InterPro" id="IPR050093">
    <property type="entry name" value="ABC_SmlMolc_Importer"/>
</dbReference>
<evidence type="ECO:0000256" key="2">
    <source>
        <dbReference type="ARBA" id="ARBA00022741"/>
    </source>
</evidence>
<dbReference type="PANTHER" id="PTHR42781:SF4">
    <property type="entry name" value="SPERMIDINE_PUTRESCINE IMPORT ATP-BINDING PROTEIN POTA"/>
    <property type="match status" value="1"/>
</dbReference>
<keyword evidence="3" id="KW-0067">ATP-binding</keyword>
<evidence type="ECO:0000313" key="6">
    <source>
        <dbReference type="Proteomes" id="UP000004947"/>
    </source>
</evidence>
<dbReference type="InterPro" id="IPR003593">
    <property type="entry name" value="AAA+_ATPase"/>
</dbReference>
<keyword evidence="6" id="KW-1185">Reference proteome</keyword>
<evidence type="ECO:0000256" key="3">
    <source>
        <dbReference type="ARBA" id="ARBA00022840"/>
    </source>
</evidence>
<dbReference type="Proteomes" id="UP000004947">
    <property type="component" value="Unassembled WGS sequence"/>
</dbReference>